<gene>
    <name evidence="1" type="ORF">HDA30_000164</name>
</gene>
<protein>
    <recommendedName>
        <fullName evidence="3">PqqD family protein</fullName>
    </recommendedName>
</protein>
<reference evidence="1 2" key="1">
    <citation type="submission" date="2020-08" db="EMBL/GenBank/DDBJ databases">
        <title>Sequencing the genomes of 1000 actinobacteria strains.</title>
        <authorList>
            <person name="Klenk H.-P."/>
        </authorList>
    </citation>
    <scope>NUCLEOTIDE SEQUENCE [LARGE SCALE GENOMIC DNA]</scope>
    <source>
        <strain evidence="1 2">DSM 23974</strain>
    </source>
</reference>
<dbReference type="EMBL" id="JACHNA010000001">
    <property type="protein sequence ID" value="MBB4734656.1"/>
    <property type="molecule type" value="Genomic_DNA"/>
</dbReference>
<evidence type="ECO:0000313" key="1">
    <source>
        <dbReference type="EMBL" id="MBB4734656.1"/>
    </source>
</evidence>
<accession>A0A7W7M1Y8</accession>
<dbReference type="AlphaFoldDB" id="A0A7W7M1Y8"/>
<dbReference type="Proteomes" id="UP000540191">
    <property type="component" value="Unassembled WGS sequence"/>
</dbReference>
<sequence length="89" mass="10041">MRYTQVPVPWHDARDGRRYVLPPDRDEAIVLQDAAVLVWELVQTPRAAEQIVDEIGDVDGLDRAGLLTAVTAHLRSLREWGLIRDEPSA</sequence>
<dbReference type="Pfam" id="PF05402">
    <property type="entry name" value="PqqD"/>
    <property type="match status" value="1"/>
</dbReference>
<dbReference type="RefSeq" id="WP_184240806.1">
    <property type="nucleotide sequence ID" value="NZ_JACHNA010000001.1"/>
</dbReference>
<proteinExistence type="predicted"/>
<comment type="caution">
    <text evidence="1">The sequence shown here is derived from an EMBL/GenBank/DDBJ whole genome shotgun (WGS) entry which is preliminary data.</text>
</comment>
<name>A0A7W7M1Y8_9MICC</name>
<organism evidence="1 2">
    <name type="scientific">Micrococcus cohnii</name>
    <dbReference type="NCBI Taxonomy" id="993416"/>
    <lineage>
        <taxon>Bacteria</taxon>
        <taxon>Bacillati</taxon>
        <taxon>Actinomycetota</taxon>
        <taxon>Actinomycetes</taxon>
        <taxon>Micrococcales</taxon>
        <taxon>Micrococcaceae</taxon>
        <taxon>Micrococcus</taxon>
    </lineage>
</organism>
<evidence type="ECO:0008006" key="3">
    <source>
        <dbReference type="Google" id="ProtNLM"/>
    </source>
</evidence>
<dbReference type="InterPro" id="IPR008792">
    <property type="entry name" value="PQQD"/>
</dbReference>
<dbReference type="Gene3D" id="1.10.10.1150">
    <property type="entry name" value="Coenzyme PQQ synthesis protein D (PqqD)"/>
    <property type="match status" value="1"/>
</dbReference>
<evidence type="ECO:0000313" key="2">
    <source>
        <dbReference type="Proteomes" id="UP000540191"/>
    </source>
</evidence>
<dbReference type="InterPro" id="IPR041881">
    <property type="entry name" value="PqqD_sf"/>
</dbReference>
<keyword evidence="2" id="KW-1185">Reference proteome</keyword>